<keyword evidence="4" id="KW-0233">DNA recombination</keyword>
<reference evidence="7" key="1">
    <citation type="submission" date="2019-02" db="EMBL/GenBank/DDBJ databases">
        <title>Genomic characterization of isolates from hospital effluents in KZN, South Africa.</title>
        <authorList>
            <person name="Ntshobeni N."/>
            <person name="Allam M."/>
            <person name="Ismail A."/>
            <person name="Amoako D."/>
            <person name="Essack S."/>
            <person name="Chenia H."/>
        </authorList>
    </citation>
    <scope>NUCLEOTIDE SEQUENCE</scope>
    <source>
        <strain evidence="7">AFE97_S1</strain>
    </source>
</reference>
<evidence type="ECO:0000313" key="8">
    <source>
        <dbReference type="Proteomes" id="UP000834611"/>
    </source>
</evidence>
<dbReference type="Gene3D" id="1.10.150.130">
    <property type="match status" value="1"/>
</dbReference>
<evidence type="ECO:0000256" key="2">
    <source>
        <dbReference type="ARBA" id="ARBA00022908"/>
    </source>
</evidence>
<evidence type="ECO:0000256" key="3">
    <source>
        <dbReference type="ARBA" id="ARBA00023125"/>
    </source>
</evidence>
<dbReference type="Pfam" id="PF00589">
    <property type="entry name" value="Phage_integrase"/>
    <property type="match status" value="1"/>
</dbReference>
<feature type="domain" description="Tyr recombinase" evidence="5">
    <location>
        <begin position="198"/>
        <end position="392"/>
    </location>
</feature>
<dbReference type="Proteomes" id="UP000824410">
    <property type="component" value="Unassembled WGS sequence"/>
</dbReference>
<dbReference type="GO" id="GO:0006310">
    <property type="term" value="P:DNA recombination"/>
    <property type="evidence" value="ECO:0007669"/>
    <property type="project" value="UniProtKB-KW"/>
</dbReference>
<dbReference type="PANTHER" id="PTHR30349">
    <property type="entry name" value="PHAGE INTEGRASE-RELATED"/>
    <property type="match status" value="1"/>
</dbReference>
<dbReference type="InterPro" id="IPR013762">
    <property type="entry name" value="Integrase-like_cat_sf"/>
</dbReference>
<dbReference type="InterPro" id="IPR050090">
    <property type="entry name" value="Tyrosine_recombinase_XerCD"/>
</dbReference>
<sequence>MASLEQINYQPHRAEISDGSLQWAPLKRKPIKNLPQIVWEDNSTWAEANLWALDQATSSKRDLKTVRSNMSHLLAYAKWLEAESIQWWHFPERESERCLVRFRGALVAARNNGELAPSTASQRMAAVIRFYKWTQSRRLISPEWPMWEQRFVGIKLTNPFGLEHTMRVASTDLAIPNRKVAGAIQLEDGLLPVTVSAMKEILALADCSATEELSLMLRIGFFTGLRIGSITDLKVQTLHNATLVPEVGWKRLAVGPGARPMVSTKFGVSGSVPIPEELLETLIAYSMSTRRLKRQMLASHEDRDLLFLTRYGNSYSGDDSRAVNVEMSRLRSSGKRAGLQVMRGFHFHRTRATFATELMRVALKFMPVGDAIQFVREACLHRDESTTMKYIKFIEANKAMSDAAEAFSEAFMGLARGRANA</sequence>
<dbReference type="GO" id="GO:0015074">
    <property type="term" value="P:DNA integration"/>
    <property type="evidence" value="ECO:0007669"/>
    <property type="project" value="UniProtKB-KW"/>
</dbReference>
<dbReference type="EMBL" id="CAHPSF010000006">
    <property type="protein sequence ID" value="CAB5699384.1"/>
    <property type="molecule type" value="Genomic_DNA"/>
</dbReference>
<dbReference type="CDD" id="cd00397">
    <property type="entry name" value="DNA_BRE_C"/>
    <property type="match status" value="1"/>
</dbReference>
<name>A0A9Q3MEJ9_PRORE</name>
<accession>A0A9Q3MEJ9</accession>
<dbReference type="EMBL" id="SHDO01000001">
    <property type="protein sequence ID" value="MBX6978736.1"/>
    <property type="molecule type" value="Genomic_DNA"/>
</dbReference>
<evidence type="ECO:0000313" key="7">
    <source>
        <dbReference type="EMBL" id="MBX6978736.1"/>
    </source>
</evidence>
<keyword evidence="2" id="KW-0229">DNA integration</keyword>
<proteinExistence type="inferred from homology"/>
<dbReference type="InterPro" id="IPR011010">
    <property type="entry name" value="DNA_brk_join_enz"/>
</dbReference>
<dbReference type="SUPFAM" id="SSF56349">
    <property type="entry name" value="DNA breaking-rejoining enzymes"/>
    <property type="match status" value="1"/>
</dbReference>
<evidence type="ECO:0000313" key="6">
    <source>
        <dbReference type="EMBL" id="CAB5699384.1"/>
    </source>
</evidence>
<dbReference type="AlphaFoldDB" id="A0A9Q3MEJ9"/>
<evidence type="ECO:0000256" key="1">
    <source>
        <dbReference type="ARBA" id="ARBA00008857"/>
    </source>
</evidence>
<dbReference type="InterPro" id="IPR002104">
    <property type="entry name" value="Integrase_catalytic"/>
</dbReference>
<protein>
    <submittedName>
        <fullName evidence="7">Site-specific integrase</fullName>
    </submittedName>
    <submittedName>
        <fullName evidence="6">Site-specific recombinase XerD</fullName>
    </submittedName>
</protein>
<comment type="similarity">
    <text evidence="1">Belongs to the 'phage' integrase family.</text>
</comment>
<comment type="caution">
    <text evidence="6">The sequence shown here is derived from an EMBL/GenBank/DDBJ whole genome shotgun (WGS) entry which is preliminary data.</text>
</comment>
<evidence type="ECO:0000256" key="4">
    <source>
        <dbReference type="ARBA" id="ARBA00023172"/>
    </source>
</evidence>
<keyword evidence="3" id="KW-0238">DNA-binding</keyword>
<gene>
    <name evidence="7" type="ORF">EX242_00355</name>
    <name evidence="6" type="ORF">GHA_02514</name>
</gene>
<dbReference type="InterPro" id="IPR010998">
    <property type="entry name" value="Integrase_recombinase_N"/>
</dbReference>
<evidence type="ECO:0000259" key="5">
    <source>
        <dbReference type="Pfam" id="PF00589"/>
    </source>
</evidence>
<dbReference type="Gene3D" id="1.10.443.10">
    <property type="entry name" value="Intergrase catalytic core"/>
    <property type="match status" value="1"/>
</dbReference>
<dbReference type="GO" id="GO:0003677">
    <property type="term" value="F:DNA binding"/>
    <property type="evidence" value="ECO:0007669"/>
    <property type="project" value="UniProtKB-KW"/>
</dbReference>
<dbReference type="PANTHER" id="PTHR30349:SF41">
    <property type="entry name" value="INTEGRASE_RECOMBINASE PROTEIN MJ0367-RELATED"/>
    <property type="match status" value="1"/>
</dbReference>
<reference evidence="6" key="2">
    <citation type="submission" date="2020-05" db="EMBL/GenBank/DDBJ databases">
        <authorList>
            <person name="Delgado-Blas J."/>
        </authorList>
    </citation>
    <scope>NUCLEOTIDE SEQUENCE</scope>
    <source>
        <strain evidence="6">BB1453</strain>
    </source>
</reference>
<organism evidence="6 8">
    <name type="scientific">Providencia rettgeri</name>
    <dbReference type="NCBI Taxonomy" id="587"/>
    <lineage>
        <taxon>Bacteria</taxon>
        <taxon>Pseudomonadati</taxon>
        <taxon>Pseudomonadota</taxon>
        <taxon>Gammaproteobacteria</taxon>
        <taxon>Enterobacterales</taxon>
        <taxon>Morganellaceae</taxon>
        <taxon>Providencia</taxon>
    </lineage>
</organism>
<dbReference type="Proteomes" id="UP000834611">
    <property type="component" value="Unassembled WGS sequence"/>
</dbReference>